<dbReference type="AlphaFoldDB" id="A0A0L0DGT0"/>
<sequence length="390" mass="41473">MPVGRVVTTRASSRRTEGAKGVAPVRSSRHAVPQVVHTAPLLTLADYRRRRLSQFVAGEALFPLPQTSLDSLAAGEELASRMEAFRAELDGHREALVGASEAQKQHRRIVEGARRRAKARLRAEATMDMLARRSHRDAVLAATSLSGSALGVEPQGEGEGEGAAAEASVAEASGASADMSGARASQLDEEAETLRAAREQLAAAQQRLVALKDAQDEEYLARQALLEAHANLIQDEKVSLEMRRSELDEAAARLSLARRELDEERSRLADLRQVQAASPLAASPLAASPMRSRLRYDNDIYPSPVSASPGSPSSGGVGGSPPLSLGSLGASLPAVSLPPPPSTAPPHGGYVPPYTAQGTVPLYIYEQQLAEQKLRLAQLQEETMLIANDA</sequence>
<feature type="region of interest" description="Disordered" evidence="2">
    <location>
        <begin position="1"/>
        <end position="26"/>
    </location>
</feature>
<name>A0A0L0DGT0_THETB</name>
<feature type="compositionally biased region" description="Low complexity" evidence="2">
    <location>
        <begin position="162"/>
        <end position="177"/>
    </location>
</feature>
<feature type="coiled-coil region" evidence="1">
    <location>
        <begin position="240"/>
        <end position="274"/>
    </location>
</feature>
<keyword evidence="1" id="KW-0175">Coiled coil</keyword>
<feature type="region of interest" description="Disordered" evidence="2">
    <location>
        <begin position="149"/>
        <end position="182"/>
    </location>
</feature>
<feature type="compositionally biased region" description="Low complexity" evidence="2">
    <location>
        <begin position="302"/>
        <end position="312"/>
    </location>
</feature>
<dbReference type="Proteomes" id="UP000054408">
    <property type="component" value="Unassembled WGS sequence"/>
</dbReference>
<feature type="compositionally biased region" description="Low complexity" evidence="2">
    <location>
        <begin position="1"/>
        <end position="11"/>
    </location>
</feature>
<organism evidence="3 4">
    <name type="scientific">Thecamonas trahens ATCC 50062</name>
    <dbReference type="NCBI Taxonomy" id="461836"/>
    <lineage>
        <taxon>Eukaryota</taxon>
        <taxon>Apusozoa</taxon>
        <taxon>Apusomonadida</taxon>
        <taxon>Apusomonadidae</taxon>
        <taxon>Thecamonas</taxon>
    </lineage>
</organism>
<evidence type="ECO:0000256" key="2">
    <source>
        <dbReference type="SAM" id="MobiDB-lite"/>
    </source>
</evidence>
<gene>
    <name evidence="3" type="ORF">AMSG_07449</name>
</gene>
<dbReference type="GeneID" id="25566365"/>
<evidence type="ECO:0000313" key="4">
    <source>
        <dbReference type="Proteomes" id="UP000054408"/>
    </source>
</evidence>
<protein>
    <submittedName>
        <fullName evidence="3">Uncharacterized protein</fullName>
    </submittedName>
</protein>
<proteinExistence type="predicted"/>
<accession>A0A0L0DGT0</accession>
<evidence type="ECO:0000256" key="1">
    <source>
        <dbReference type="SAM" id="Coils"/>
    </source>
</evidence>
<keyword evidence="4" id="KW-1185">Reference proteome</keyword>
<dbReference type="EMBL" id="GL349468">
    <property type="protein sequence ID" value="KNC51549.1"/>
    <property type="molecule type" value="Genomic_DNA"/>
</dbReference>
<dbReference type="RefSeq" id="XP_013755951.1">
    <property type="nucleotide sequence ID" value="XM_013900497.1"/>
</dbReference>
<evidence type="ECO:0000313" key="3">
    <source>
        <dbReference type="EMBL" id="KNC51549.1"/>
    </source>
</evidence>
<feature type="coiled-coil region" evidence="1">
    <location>
        <begin position="184"/>
        <end position="214"/>
    </location>
</feature>
<reference evidence="3 4" key="1">
    <citation type="submission" date="2010-05" db="EMBL/GenBank/DDBJ databases">
        <title>The Genome Sequence of Thecamonas trahens ATCC 50062.</title>
        <authorList>
            <consortium name="The Broad Institute Genome Sequencing Platform"/>
            <person name="Russ C."/>
            <person name="Cuomo C."/>
            <person name="Shea T."/>
            <person name="Young S.K."/>
            <person name="Zeng Q."/>
            <person name="Koehrsen M."/>
            <person name="Haas B."/>
            <person name="Borodovsky M."/>
            <person name="Guigo R."/>
            <person name="Alvarado L."/>
            <person name="Berlin A."/>
            <person name="Bochicchio J."/>
            <person name="Borenstein D."/>
            <person name="Chapman S."/>
            <person name="Chen Z."/>
            <person name="Freedman E."/>
            <person name="Gellesch M."/>
            <person name="Goldberg J."/>
            <person name="Griggs A."/>
            <person name="Gujja S."/>
            <person name="Heilman E."/>
            <person name="Heiman D."/>
            <person name="Hepburn T."/>
            <person name="Howarth C."/>
            <person name="Jen D."/>
            <person name="Larson L."/>
            <person name="Mehta T."/>
            <person name="Park D."/>
            <person name="Pearson M."/>
            <person name="Roberts A."/>
            <person name="Saif S."/>
            <person name="Shenoy N."/>
            <person name="Sisk P."/>
            <person name="Stolte C."/>
            <person name="Sykes S."/>
            <person name="Thomson T."/>
            <person name="Walk T."/>
            <person name="White J."/>
            <person name="Yandava C."/>
            <person name="Burger G."/>
            <person name="Gray M.W."/>
            <person name="Holland P.W.H."/>
            <person name="King N."/>
            <person name="Lang F.B.F."/>
            <person name="Roger A.J."/>
            <person name="Ruiz-Trillo I."/>
            <person name="Lander E."/>
            <person name="Nusbaum C."/>
        </authorList>
    </citation>
    <scope>NUCLEOTIDE SEQUENCE [LARGE SCALE GENOMIC DNA]</scope>
    <source>
        <strain evidence="3 4">ATCC 50062</strain>
    </source>
</reference>
<feature type="region of interest" description="Disordered" evidence="2">
    <location>
        <begin position="297"/>
        <end position="325"/>
    </location>
</feature>